<dbReference type="AlphaFoldDB" id="A0A1G2ID03"/>
<dbReference type="Proteomes" id="UP000176774">
    <property type="component" value="Unassembled WGS sequence"/>
</dbReference>
<accession>A0A1G2ID03</accession>
<reference evidence="2 3" key="1">
    <citation type="journal article" date="2016" name="Nat. Commun.">
        <title>Thousands of microbial genomes shed light on interconnected biogeochemical processes in an aquifer system.</title>
        <authorList>
            <person name="Anantharaman K."/>
            <person name="Brown C.T."/>
            <person name="Hug L.A."/>
            <person name="Sharon I."/>
            <person name="Castelle C.J."/>
            <person name="Probst A.J."/>
            <person name="Thomas B.C."/>
            <person name="Singh A."/>
            <person name="Wilkins M.J."/>
            <person name="Karaoz U."/>
            <person name="Brodie E.L."/>
            <person name="Williams K.H."/>
            <person name="Hubbard S.S."/>
            <person name="Banfield J.F."/>
        </authorList>
    </citation>
    <scope>NUCLEOTIDE SEQUENCE [LARGE SCALE GENOMIC DNA]</scope>
</reference>
<evidence type="ECO:0000313" key="3">
    <source>
        <dbReference type="Proteomes" id="UP000176774"/>
    </source>
</evidence>
<keyword evidence="1" id="KW-0472">Membrane</keyword>
<sequence>MKIYENLTNWLLFIFGLIIFGLSLLLFHLGLSGMINTQWFPLAATCFTVGFILIFHFGIYLSVGGDKRPEIENRNNENKTE</sequence>
<feature type="transmembrane region" description="Helical" evidence="1">
    <location>
        <begin position="7"/>
        <end position="27"/>
    </location>
</feature>
<comment type="caution">
    <text evidence="2">The sequence shown here is derived from an EMBL/GenBank/DDBJ whole genome shotgun (WGS) entry which is preliminary data.</text>
</comment>
<feature type="transmembrane region" description="Helical" evidence="1">
    <location>
        <begin position="39"/>
        <end position="61"/>
    </location>
</feature>
<gene>
    <name evidence="2" type="ORF">A2908_03630</name>
</gene>
<evidence type="ECO:0000313" key="2">
    <source>
        <dbReference type="EMBL" id="OGZ72604.1"/>
    </source>
</evidence>
<protein>
    <submittedName>
        <fullName evidence="2">Uncharacterized protein</fullName>
    </submittedName>
</protein>
<keyword evidence="1" id="KW-0812">Transmembrane</keyword>
<organism evidence="2 3">
    <name type="scientific">Candidatus Staskawiczbacteria bacterium RIFCSPLOWO2_01_FULL_38_12b</name>
    <dbReference type="NCBI Taxonomy" id="1802214"/>
    <lineage>
        <taxon>Bacteria</taxon>
        <taxon>Candidatus Staskawicziibacteriota</taxon>
    </lineage>
</organism>
<keyword evidence="1" id="KW-1133">Transmembrane helix</keyword>
<proteinExistence type="predicted"/>
<name>A0A1G2ID03_9BACT</name>
<evidence type="ECO:0000256" key="1">
    <source>
        <dbReference type="SAM" id="Phobius"/>
    </source>
</evidence>
<dbReference type="EMBL" id="MHPA01000024">
    <property type="protein sequence ID" value="OGZ72604.1"/>
    <property type="molecule type" value="Genomic_DNA"/>
</dbReference>